<dbReference type="AlphaFoldDB" id="A0AA35VNH5"/>
<gene>
    <name evidence="2" type="ORF">LSALG_LOCUS12440</name>
</gene>
<evidence type="ECO:0000313" key="2">
    <source>
        <dbReference type="EMBL" id="CAI9272198.1"/>
    </source>
</evidence>
<dbReference type="Proteomes" id="UP001177003">
    <property type="component" value="Chromosome 2"/>
</dbReference>
<feature type="region of interest" description="Disordered" evidence="1">
    <location>
        <begin position="1"/>
        <end position="24"/>
    </location>
</feature>
<name>A0AA35VNH5_LACSI</name>
<sequence>MPSSGPSRSSPSGRTGAPRQSKNTKFLLTYGTRYINNKLLVGVEPIQYMFILEPEYGIFYLDSHNQICFQRTNDLHSAPTEHLFHLRLERLGHFELERAYHVSISLDLSRRLYELKIDQFR</sequence>
<organism evidence="2 3">
    <name type="scientific">Lactuca saligna</name>
    <name type="common">Willowleaf lettuce</name>
    <dbReference type="NCBI Taxonomy" id="75948"/>
    <lineage>
        <taxon>Eukaryota</taxon>
        <taxon>Viridiplantae</taxon>
        <taxon>Streptophyta</taxon>
        <taxon>Embryophyta</taxon>
        <taxon>Tracheophyta</taxon>
        <taxon>Spermatophyta</taxon>
        <taxon>Magnoliopsida</taxon>
        <taxon>eudicotyledons</taxon>
        <taxon>Gunneridae</taxon>
        <taxon>Pentapetalae</taxon>
        <taxon>asterids</taxon>
        <taxon>campanulids</taxon>
        <taxon>Asterales</taxon>
        <taxon>Asteraceae</taxon>
        <taxon>Cichorioideae</taxon>
        <taxon>Cichorieae</taxon>
        <taxon>Lactucinae</taxon>
        <taxon>Lactuca</taxon>
    </lineage>
</organism>
<feature type="compositionally biased region" description="Low complexity" evidence="1">
    <location>
        <begin position="1"/>
        <end position="14"/>
    </location>
</feature>
<evidence type="ECO:0000313" key="3">
    <source>
        <dbReference type="Proteomes" id="UP001177003"/>
    </source>
</evidence>
<dbReference type="EMBL" id="OX465078">
    <property type="protein sequence ID" value="CAI9272198.1"/>
    <property type="molecule type" value="Genomic_DNA"/>
</dbReference>
<proteinExistence type="predicted"/>
<protein>
    <submittedName>
        <fullName evidence="2">Uncharacterized protein</fullName>
    </submittedName>
</protein>
<accession>A0AA35VNH5</accession>
<reference evidence="2" key="1">
    <citation type="submission" date="2023-04" db="EMBL/GenBank/DDBJ databases">
        <authorList>
            <person name="Vijverberg K."/>
            <person name="Xiong W."/>
            <person name="Schranz E."/>
        </authorList>
    </citation>
    <scope>NUCLEOTIDE SEQUENCE</scope>
</reference>
<keyword evidence="3" id="KW-1185">Reference proteome</keyword>
<evidence type="ECO:0000256" key="1">
    <source>
        <dbReference type="SAM" id="MobiDB-lite"/>
    </source>
</evidence>